<dbReference type="AlphaFoldDB" id="A0A2H5X996"/>
<dbReference type="PANTHER" id="PTHR34584">
    <property type="entry name" value="NA(+)/H(+) ANTIPORTER SUBUNIT E1"/>
    <property type="match status" value="1"/>
</dbReference>
<dbReference type="Pfam" id="PF01899">
    <property type="entry name" value="MNHE"/>
    <property type="match status" value="1"/>
</dbReference>
<evidence type="ECO:0000313" key="8">
    <source>
        <dbReference type="EMBL" id="GBC97768.1"/>
    </source>
</evidence>
<evidence type="ECO:0000313" key="9">
    <source>
        <dbReference type="Proteomes" id="UP000236173"/>
    </source>
</evidence>
<dbReference type="EMBL" id="BEHT01000002">
    <property type="protein sequence ID" value="GBC97768.1"/>
    <property type="molecule type" value="Genomic_DNA"/>
</dbReference>
<evidence type="ECO:0000256" key="1">
    <source>
        <dbReference type="ARBA" id="ARBA00004651"/>
    </source>
</evidence>
<evidence type="ECO:0000256" key="5">
    <source>
        <dbReference type="ARBA" id="ARBA00022989"/>
    </source>
</evidence>
<evidence type="ECO:0000256" key="4">
    <source>
        <dbReference type="ARBA" id="ARBA00022692"/>
    </source>
</evidence>
<evidence type="ECO:0000256" key="2">
    <source>
        <dbReference type="ARBA" id="ARBA00006228"/>
    </source>
</evidence>
<dbReference type="GO" id="GO:0005886">
    <property type="term" value="C:plasma membrane"/>
    <property type="evidence" value="ECO:0007669"/>
    <property type="project" value="UniProtKB-SubCell"/>
</dbReference>
<keyword evidence="6 7" id="KW-0472">Membrane</keyword>
<reference evidence="9" key="1">
    <citation type="submission" date="2017-09" db="EMBL/GenBank/DDBJ databases">
        <title>Metaegenomics of thermophilic ammonia-oxidizing enrichment culture.</title>
        <authorList>
            <person name="Kato S."/>
            <person name="Suzuki K."/>
        </authorList>
    </citation>
    <scope>NUCLEOTIDE SEQUENCE [LARGE SCALE GENOMIC DNA]</scope>
</reference>
<gene>
    <name evidence="8" type="primary">mrpE</name>
    <name evidence="8" type="ORF">HRbin17_00259</name>
</gene>
<keyword evidence="3" id="KW-1003">Cell membrane</keyword>
<evidence type="ECO:0000256" key="3">
    <source>
        <dbReference type="ARBA" id="ARBA00022475"/>
    </source>
</evidence>
<proteinExistence type="inferred from homology"/>
<keyword evidence="5 7" id="KW-1133">Transmembrane helix</keyword>
<dbReference type="PIRSF" id="PIRSF019239">
    <property type="entry name" value="MrpE"/>
    <property type="match status" value="1"/>
</dbReference>
<keyword evidence="4 7" id="KW-0812">Transmembrane</keyword>
<accession>A0A2H5X996</accession>
<dbReference type="PANTHER" id="PTHR34584:SF1">
    <property type="entry name" value="NA(+)_H(+) ANTIPORTER SUBUNIT E1"/>
    <property type="match status" value="1"/>
</dbReference>
<comment type="similarity">
    <text evidence="2">Belongs to the CPA3 antiporters (TC 2.A.63) subunit E family.</text>
</comment>
<dbReference type="InterPro" id="IPR002758">
    <property type="entry name" value="Cation_antiport_E"/>
</dbReference>
<evidence type="ECO:0000256" key="7">
    <source>
        <dbReference type="SAM" id="Phobius"/>
    </source>
</evidence>
<comment type="subcellular location">
    <subcellularLocation>
        <location evidence="1">Cell membrane</location>
        <topology evidence="1">Multi-pass membrane protein</topology>
    </subcellularLocation>
</comment>
<protein>
    <submittedName>
        <fullName evidence="8">Na(+)/H(+) antiporter subunit E</fullName>
    </submittedName>
</protein>
<feature type="transmembrane region" description="Helical" evidence="7">
    <location>
        <begin position="41"/>
        <end position="58"/>
    </location>
</feature>
<evidence type="ECO:0000256" key="6">
    <source>
        <dbReference type="ARBA" id="ARBA00023136"/>
    </source>
</evidence>
<dbReference type="GO" id="GO:0008324">
    <property type="term" value="F:monoatomic cation transmembrane transporter activity"/>
    <property type="evidence" value="ECO:0007669"/>
    <property type="project" value="InterPro"/>
</dbReference>
<dbReference type="Proteomes" id="UP000236173">
    <property type="component" value="Unassembled WGS sequence"/>
</dbReference>
<name>A0A2H5X996_9BACT</name>
<organism evidence="8 9">
    <name type="scientific">Candidatus Fervidibacter japonicus</name>
    <dbReference type="NCBI Taxonomy" id="2035412"/>
    <lineage>
        <taxon>Bacteria</taxon>
        <taxon>Candidatus Fervidibacterota</taxon>
        <taxon>Candidatus Fervidibacter</taxon>
    </lineage>
</organism>
<comment type="caution">
    <text evidence="8">The sequence shown here is derived from an EMBL/GenBank/DDBJ whole genome shotgun (WGS) entry which is preliminary data.</text>
</comment>
<sequence length="181" mass="20114">MVATTNRQATNGHWWPLRLRALAALGLLWCLLTNRLTAGEFVLGVMFGAVVLWLTKGFRQERIWLKRGDKAVLLLLEFLKQMLIANLQVARIVLSPKIAVRPALFVVPLELDNDVAITALGDMITLTPGTLTVDVAPDRSALFVHCLHTDDVALTRNGIKVAFERPLKEVLQCLPKRVSSL</sequence>